<dbReference type="Proteomes" id="UP001148838">
    <property type="component" value="Unassembled WGS sequence"/>
</dbReference>
<feature type="coiled-coil region" evidence="1">
    <location>
        <begin position="7"/>
        <end position="34"/>
    </location>
</feature>
<dbReference type="EMBL" id="JAJSOF020000040">
    <property type="protein sequence ID" value="KAJ4426094.1"/>
    <property type="molecule type" value="Genomic_DNA"/>
</dbReference>
<evidence type="ECO:0000313" key="3">
    <source>
        <dbReference type="EMBL" id="KAJ4426094.1"/>
    </source>
</evidence>
<comment type="caution">
    <text evidence="3">The sequence shown here is derived from an EMBL/GenBank/DDBJ whole genome shotgun (WGS) entry which is preliminary data.</text>
</comment>
<feature type="coiled-coil region" evidence="1">
    <location>
        <begin position="1117"/>
        <end position="1158"/>
    </location>
</feature>
<evidence type="ECO:0000256" key="2">
    <source>
        <dbReference type="SAM" id="MobiDB-lite"/>
    </source>
</evidence>
<feature type="non-terminal residue" evidence="3">
    <location>
        <position position="1"/>
    </location>
</feature>
<reference evidence="3 4" key="1">
    <citation type="journal article" date="2022" name="Allergy">
        <title>Genome assembly and annotation of Periplaneta americana reveal a comprehensive cockroach allergen profile.</title>
        <authorList>
            <person name="Wang L."/>
            <person name="Xiong Q."/>
            <person name="Saelim N."/>
            <person name="Wang L."/>
            <person name="Nong W."/>
            <person name="Wan A.T."/>
            <person name="Shi M."/>
            <person name="Liu X."/>
            <person name="Cao Q."/>
            <person name="Hui J.H.L."/>
            <person name="Sookrung N."/>
            <person name="Leung T.F."/>
            <person name="Tungtrongchitr A."/>
            <person name="Tsui S.K.W."/>
        </authorList>
    </citation>
    <scope>NUCLEOTIDE SEQUENCE [LARGE SCALE GENOMIC DNA]</scope>
    <source>
        <strain evidence="3">PWHHKU_190912</strain>
    </source>
</reference>
<keyword evidence="4" id="KW-1185">Reference proteome</keyword>
<evidence type="ECO:0000256" key="1">
    <source>
        <dbReference type="SAM" id="Coils"/>
    </source>
</evidence>
<name>A0ABQ8RWQ9_PERAM</name>
<feature type="compositionally biased region" description="Basic and acidic residues" evidence="2">
    <location>
        <begin position="90"/>
        <end position="106"/>
    </location>
</feature>
<feature type="coiled-coil region" evidence="1">
    <location>
        <begin position="907"/>
        <end position="948"/>
    </location>
</feature>
<feature type="coiled-coil region" evidence="1">
    <location>
        <begin position="982"/>
        <end position="1009"/>
    </location>
</feature>
<sequence>EDVLNAVQLLNAEYSRLESSLLKHNEKIELLLRNVLGDLKASPLRHAPDEDASTSHEAFKLVEELTQLNTELRGQYQHLIKQLESRQEELKKRSETFKPNAAKDSEESSMLEQELRKENAMLKERVVHLLNQSPQNSRELWYELKDENAKLKEQIGILVERVKQEEERTQKQSKAESLKSDGIKAENDELKQQIAQLKQQIGKTEDRCDRAVTASVLSIKETKSSKDKTLKEDELEQILDRVLHQQEILKRPFSMEESSPTHVQALWNELKNANIELQKRVDLLVKHIREKEDEREVWSPKKSDDLYAENMRLKQKIKENEEKKDIKEEETLTDPMHNEYQEQYKDLLNKLKAENAKLKDQLHALENHILERGSIEDRGVMTDPVEWKEEKYYKDENVKLRREVLWLQNKIRQQEFKDLGTEFSPLYEEDENSHLSDIEKMEDEKETLIQEDQKLQEHYNKSSLEKLIAENRGLKQRLNSITREIEEMRMDKISQDRETTEVHPVKMETIQTMTDPDIEMVHMSMENAALQSQLLQLSREYKEKKEELERTLTQLRESRDASSLLLKEIKEASSHENIKLKKDLAEMKRKLKNQEQEILKNRVSSGTPKESQPAKVAELCNLLDYLRKENTELQAQLKKMLAEKVEKDEVEFGCQTLYQSQTASKDITSHHSVDQNARAVSSRNLDSISRLFAMGYPISLEEAQSRKSFITKPNDIEVMNVSLNSEPSTVFASIARDESKHPVVPSTSMREQELQTIDFTHSQAGSYSMSLYPPMTQAEREKQNDFGCSALVSDSQSPCHISNGCKCEIIESKDITQESFKDEGKGNYASKFPSASAFSGKVTKHSQYKDNTSSSSEVYSEGKSCQNQIGGEISSDSINSASQEPLCKAHFRPSRDAATNTHPSAQNLELQRELQVEKDKCKKYQQNVKKLKSDIQLLKSKLGESRKQGKLDANLALKQNNTNNNNTLLASVPSPSHYDSNLAEFQRQVAELEQKVREENSMRFALEVQVNKMRYELQEKLQLEKELSMLRNRLEKDFVSRYELEQLRNSYEVALSRAKYEAEMAARDDLNEKLCQINSFIEKQVQEQTRLSQLRNTTESQMKQDFQETRLKLLSELAKVQASLQAKGEEEKELREKCEKLTRECEKKEDMRRKKLIEKSYNVNLAPNSSLLFYCSRKEKELNSKSYMLDMRSPIHRPNTVQPVINPISSPSVTVSGHVSDAWQSEHPFSHILRRELERSIRKHTRTGK</sequence>
<proteinExistence type="predicted"/>
<accession>A0ABQ8RWQ9</accession>
<keyword evidence="1" id="KW-0175">Coiled coil</keyword>
<feature type="region of interest" description="Disordered" evidence="2">
    <location>
        <begin position="90"/>
        <end position="111"/>
    </location>
</feature>
<feature type="coiled-coil region" evidence="1">
    <location>
        <begin position="431"/>
        <end position="491"/>
    </location>
</feature>
<feature type="coiled-coil region" evidence="1">
    <location>
        <begin position="274"/>
        <end position="368"/>
    </location>
</feature>
<gene>
    <name evidence="3" type="ORF">ANN_26903</name>
</gene>
<protein>
    <submittedName>
        <fullName evidence="3">Uncharacterized protein</fullName>
    </submittedName>
</protein>
<organism evidence="3 4">
    <name type="scientific">Periplaneta americana</name>
    <name type="common">American cockroach</name>
    <name type="synonym">Blatta americana</name>
    <dbReference type="NCBI Taxonomy" id="6978"/>
    <lineage>
        <taxon>Eukaryota</taxon>
        <taxon>Metazoa</taxon>
        <taxon>Ecdysozoa</taxon>
        <taxon>Arthropoda</taxon>
        <taxon>Hexapoda</taxon>
        <taxon>Insecta</taxon>
        <taxon>Pterygota</taxon>
        <taxon>Neoptera</taxon>
        <taxon>Polyneoptera</taxon>
        <taxon>Dictyoptera</taxon>
        <taxon>Blattodea</taxon>
        <taxon>Blattoidea</taxon>
        <taxon>Blattidae</taxon>
        <taxon>Blattinae</taxon>
        <taxon>Periplaneta</taxon>
    </lineage>
</organism>
<feature type="coiled-coil region" evidence="1">
    <location>
        <begin position="527"/>
        <end position="643"/>
    </location>
</feature>
<evidence type="ECO:0000313" key="4">
    <source>
        <dbReference type="Proteomes" id="UP001148838"/>
    </source>
</evidence>